<dbReference type="AlphaFoldDB" id="A0A0L1IZV8"/>
<evidence type="ECO:0000259" key="1">
    <source>
        <dbReference type="PROSITE" id="PS50181"/>
    </source>
</evidence>
<evidence type="ECO:0000313" key="2">
    <source>
        <dbReference type="EMBL" id="KNG84708.1"/>
    </source>
</evidence>
<keyword evidence="3" id="KW-1185">Reference proteome</keyword>
<accession>A0A0L1IZV8</accession>
<dbReference type="Gene3D" id="1.20.1280.50">
    <property type="match status" value="1"/>
</dbReference>
<dbReference type="PROSITE" id="PS50181">
    <property type="entry name" value="FBOX"/>
    <property type="match status" value="1"/>
</dbReference>
<protein>
    <submittedName>
        <fullName evidence="2">F-box domain protein</fullName>
    </submittedName>
</protein>
<dbReference type="EMBL" id="JNOM01000192">
    <property type="protein sequence ID" value="KNG84708.1"/>
    <property type="molecule type" value="Genomic_DNA"/>
</dbReference>
<comment type="caution">
    <text evidence="2">The sequence shown here is derived from an EMBL/GenBank/DDBJ whole genome shotgun (WGS) entry which is preliminary data.</text>
</comment>
<dbReference type="Proteomes" id="UP000037505">
    <property type="component" value="Unassembled WGS sequence"/>
</dbReference>
<dbReference type="InterPro" id="IPR036047">
    <property type="entry name" value="F-box-like_dom_sf"/>
</dbReference>
<sequence>TELFPSFSFIYSNAPPCNGQFPEVRFNPPFTMAYDCYCAICGVSFSGMHIESPSETAIERRRRWIEKRCRALEAGQDITQIPTEESDAPVRSYDPRLVDTDNISWLYKAYCLGSNPPPSGTSKTNKAFISGPGYYADIGELVVKPGNDQYQPSARKTFMCYDEGTEDAAGPVLPFHWSCFEILTRVLTGSTEINNVNLNALYSVMSALTNHSSLHLSYGDDILRSQGRYWECIPGAEYCAKNPTDTPMVDELFQNLSTDSKFKRPSLEIELRERRPTDPFGQLPLEIAQQICMFLPGDSLKALAQASLSVQMITQDNSFWKRFMQWDMPWLWEFQTLQTQKDVNYKSLYLWLNKMTTPRYGMDDLNLMGVANRRRVWGVCEQLASRYNNSTGQTPAAAMKWGRD</sequence>
<evidence type="ECO:0000313" key="3">
    <source>
        <dbReference type="Proteomes" id="UP000037505"/>
    </source>
</evidence>
<gene>
    <name evidence="2" type="ORF">ANOM_006758</name>
</gene>
<dbReference type="RefSeq" id="XP_015405631.1">
    <property type="nucleotide sequence ID" value="XM_015552014.1"/>
</dbReference>
<dbReference type="OrthoDB" id="9984533at2759"/>
<dbReference type="GeneID" id="26808562"/>
<dbReference type="Pfam" id="PF12937">
    <property type="entry name" value="F-box-like"/>
    <property type="match status" value="1"/>
</dbReference>
<name>A0A0L1IZV8_ASPN3</name>
<dbReference type="InterPro" id="IPR001810">
    <property type="entry name" value="F-box_dom"/>
</dbReference>
<dbReference type="STRING" id="1509407.A0A0L1IZV8"/>
<feature type="domain" description="F-box" evidence="1">
    <location>
        <begin position="277"/>
        <end position="323"/>
    </location>
</feature>
<dbReference type="SUPFAM" id="SSF81383">
    <property type="entry name" value="F-box domain"/>
    <property type="match status" value="1"/>
</dbReference>
<organism evidence="2 3">
    <name type="scientific">Aspergillus nomiae NRRL (strain ATCC 15546 / NRRL 13137 / CBS 260.88 / M93)</name>
    <dbReference type="NCBI Taxonomy" id="1509407"/>
    <lineage>
        <taxon>Eukaryota</taxon>
        <taxon>Fungi</taxon>
        <taxon>Dikarya</taxon>
        <taxon>Ascomycota</taxon>
        <taxon>Pezizomycotina</taxon>
        <taxon>Eurotiomycetes</taxon>
        <taxon>Eurotiomycetidae</taxon>
        <taxon>Eurotiales</taxon>
        <taxon>Aspergillaceae</taxon>
        <taxon>Aspergillus</taxon>
        <taxon>Aspergillus subgen. Circumdati</taxon>
    </lineage>
</organism>
<feature type="non-terminal residue" evidence="2">
    <location>
        <position position="1"/>
    </location>
</feature>
<proteinExistence type="predicted"/>
<reference evidence="2 3" key="1">
    <citation type="submission" date="2014-06" db="EMBL/GenBank/DDBJ databases">
        <title>The Genome of the Aflatoxigenic Filamentous Fungus Aspergillus nomius.</title>
        <authorList>
            <person name="Moore M.G."/>
            <person name="Shannon B.M."/>
            <person name="Brian M.M."/>
        </authorList>
    </citation>
    <scope>NUCLEOTIDE SEQUENCE [LARGE SCALE GENOMIC DNA]</scope>
    <source>
        <strain evidence="2 3">NRRL 13137</strain>
    </source>
</reference>